<gene>
    <name evidence="1" type="ORF">EYD45_10695</name>
</gene>
<dbReference type="AlphaFoldDB" id="A0A4Q9FD57"/>
<organism evidence="1 2">
    <name type="scientific">Hyunsoonleella flava</name>
    <dbReference type="NCBI Taxonomy" id="2527939"/>
    <lineage>
        <taxon>Bacteria</taxon>
        <taxon>Pseudomonadati</taxon>
        <taxon>Bacteroidota</taxon>
        <taxon>Flavobacteriia</taxon>
        <taxon>Flavobacteriales</taxon>
        <taxon>Flavobacteriaceae</taxon>
    </lineage>
</organism>
<comment type="caution">
    <text evidence="1">The sequence shown here is derived from an EMBL/GenBank/DDBJ whole genome shotgun (WGS) entry which is preliminary data.</text>
</comment>
<keyword evidence="2" id="KW-1185">Reference proteome</keyword>
<dbReference type="RefSeq" id="WP_130964544.1">
    <property type="nucleotide sequence ID" value="NZ_SIRT01000008.1"/>
</dbReference>
<proteinExistence type="predicted"/>
<sequence length="213" mass="24793">MYLKSIGVLYMFLVLFICSNIVSSQTEQDRTKLGFSFGKGFHNKFPFNSEDYSHEVEFYKVIFNYRFKESKNWAFEFVAEPSYNRVEHQLLNKWFIQPSDGQNYLELREIFTKKRMFNEYVLNLGLIARYKLFRKLSVYAVGSVGPMVADKGTERLASGFAFSDVFGLGLSYDSGKVRLCFRYSVRHTSNLEMKQPNNGHNTTNAECSVLFNL</sequence>
<protein>
    <recommendedName>
        <fullName evidence="3">Acyloxyacyl hydrolase</fullName>
    </recommendedName>
</protein>
<dbReference type="Pfam" id="PF09411">
    <property type="entry name" value="PagL"/>
    <property type="match status" value="1"/>
</dbReference>
<name>A0A4Q9FD57_9FLAO</name>
<evidence type="ECO:0000313" key="1">
    <source>
        <dbReference type="EMBL" id="TBN03013.1"/>
    </source>
</evidence>
<dbReference type="OrthoDB" id="1200606at2"/>
<dbReference type="Proteomes" id="UP000291142">
    <property type="component" value="Unassembled WGS sequence"/>
</dbReference>
<dbReference type="InterPro" id="IPR018550">
    <property type="entry name" value="Lipid-A_deacylase-rel"/>
</dbReference>
<accession>A0A4Q9FD57</accession>
<dbReference type="EMBL" id="SIRT01000008">
    <property type="protein sequence ID" value="TBN03013.1"/>
    <property type="molecule type" value="Genomic_DNA"/>
</dbReference>
<evidence type="ECO:0000313" key="2">
    <source>
        <dbReference type="Proteomes" id="UP000291142"/>
    </source>
</evidence>
<reference evidence="1 2" key="1">
    <citation type="submission" date="2019-02" db="EMBL/GenBank/DDBJ databases">
        <title>Hyunsoonleella sp., isolated from marine sediment.</title>
        <authorList>
            <person name="Liu B.-T."/>
        </authorList>
    </citation>
    <scope>NUCLEOTIDE SEQUENCE [LARGE SCALE GENOMIC DNA]</scope>
    <source>
        <strain evidence="1 2">T58</strain>
    </source>
</reference>
<dbReference type="Gene3D" id="2.40.160.20">
    <property type="match status" value="1"/>
</dbReference>
<evidence type="ECO:0008006" key="3">
    <source>
        <dbReference type="Google" id="ProtNLM"/>
    </source>
</evidence>